<reference evidence="3 4" key="1">
    <citation type="submission" date="2019-06" db="EMBL/GenBank/DDBJ databases">
        <title>Whole genome shotgun sequence of Glutamicibacter uratoxydans NBRC 15515.</title>
        <authorList>
            <person name="Hosoyama A."/>
            <person name="Uohara A."/>
            <person name="Ohji S."/>
            <person name="Ichikawa N."/>
        </authorList>
    </citation>
    <scope>NUCLEOTIDE SEQUENCE [LARGE SCALE GENOMIC DNA]</scope>
    <source>
        <strain evidence="3 4">NBRC 15515</strain>
    </source>
</reference>
<dbReference type="OrthoDB" id="9806150at2"/>
<name>A0A4Y4DQN4_GLUUR</name>
<protein>
    <submittedName>
        <fullName evidence="3">NTP pyrophosphohydrolase</fullName>
    </submittedName>
</protein>
<dbReference type="GO" id="GO:0005829">
    <property type="term" value="C:cytosol"/>
    <property type="evidence" value="ECO:0007669"/>
    <property type="project" value="TreeGrafter"/>
</dbReference>
<dbReference type="Gene3D" id="3.90.79.10">
    <property type="entry name" value="Nucleoside Triphosphate Pyrophosphohydrolase"/>
    <property type="match status" value="1"/>
</dbReference>
<dbReference type="SUPFAM" id="SSF55811">
    <property type="entry name" value="Nudix"/>
    <property type="match status" value="1"/>
</dbReference>
<dbReference type="GO" id="GO:0019693">
    <property type="term" value="P:ribose phosphate metabolic process"/>
    <property type="evidence" value="ECO:0007669"/>
    <property type="project" value="TreeGrafter"/>
</dbReference>
<dbReference type="CDD" id="cd24158">
    <property type="entry name" value="NUDIX_ADPRase_Rv1700"/>
    <property type="match status" value="1"/>
</dbReference>
<dbReference type="GO" id="GO:0006753">
    <property type="term" value="P:nucleoside phosphate metabolic process"/>
    <property type="evidence" value="ECO:0007669"/>
    <property type="project" value="TreeGrafter"/>
</dbReference>
<organism evidence="3 4">
    <name type="scientific">Glutamicibacter uratoxydans</name>
    <name type="common">Arthrobacter uratoxydans</name>
    <dbReference type="NCBI Taxonomy" id="43667"/>
    <lineage>
        <taxon>Bacteria</taxon>
        <taxon>Bacillati</taxon>
        <taxon>Actinomycetota</taxon>
        <taxon>Actinomycetes</taxon>
        <taxon>Micrococcales</taxon>
        <taxon>Micrococcaceae</taxon>
        <taxon>Glutamicibacter</taxon>
    </lineage>
</organism>
<dbReference type="AlphaFoldDB" id="A0A4Y4DQN4"/>
<gene>
    <name evidence="3" type="ORF">AUR04nite_24650</name>
</gene>
<comment type="caution">
    <text evidence="3">The sequence shown here is derived from an EMBL/GenBank/DDBJ whole genome shotgun (WGS) entry which is preliminary data.</text>
</comment>
<evidence type="ECO:0000259" key="2">
    <source>
        <dbReference type="PROSITE" id="PS51462"/>
    </source>
</evidence>
<dbReference type="Pfam" id="PF00293">
    <property type="entry name" value="NUDIX"/>
    <property type="match status" value="1"/>
</dbReference>
<evidence type="ECO:0000313" key="3">
    <source>
        <dbReference type="EMBL" id="GED06933.1"/>
    </source>
</evidence>
<proteinExistence type="predicted"/>
<dbReference type="PROSITE" id="PS51462">
    <property type="entry name" value="NUDIX"/>
    <property type="match status" value="1"/>
</dbReference>
<dbReference type="InterPro" id="IPR000086">
    <property type="entry name" value="NUDIX_hydrolase_dom"/>
</dbReference>
<dbReference type="RefSeq" id="WP_141365496.1">
    <property type="nucleotide sequence ID" value="NZ_BAAAJL010000007.1"/>
</dbReference>
<dbReference type="GO" id="GO:0016787">
    <property type="term" value="F:hydrolase activity"/>
    <property type="evidence" value="ECO:0007669"/>
    <property type="project" value="UniProtKB-KW"/>
</dbReference>
<evidence type="ECO:0000256" key="1">
    <source>
        <dbReference type="ARBA" id="ARBA00022801"/>
    </source>
</evidence>
<keyword evidence="4" id="KW-1185">Reference proteome</keyword>
<dbReference type="Proteomes" id="UP000316612">
    <property type="component" value="Unassembled WGS sequence"/>
</dbReference>
<dbReference type="EMBL" id="BJNY01000014">
    <property type="protein sequence ID" value="GED06933.1"/>
    <property type="molecule type" value="Genomic_DNA"/>
</dbReference>
<keyword evidence="1 3" id="KW-0378">Hydrolase</keyword>
<sequence>MSKQQVADEFSDRELVARETVYQGRIWDVLHDTVQLSPSSRIERDYISHPGAVCVLVLDEQDRVLMINQYRHPVAMRLWELPAGLLDVAGEPPLEAAKRELWEEADRTADQWSVLTDIFLSPGSSSEAIRIYLARGVHLVPEDQRHTRTDEEAEMVTAWVPLDDAVAQILAGKIHNPAAAVGLLAAQAARAVNYETLRDAREPFDVHPGLRGQ</sequence>
<dbReference type="InterPro" id="IPR015797">
    <property type="entry name" value="NUDIX_hydrolase-like_dom_sf"/>
</dbReference>
<feature type="domain" description="Nudix hydrolase" evidence="2">
    <location>
        <begin position="47"/>
        <end position="187"/>
    </location>
</feature>
<evidence type="ECO:0000313" key="4">
    <source>
        <dbReference type="Proteomes" id="UP000316612"/>
    </source>
</evidence>
<accession>A0A4Y4DQN4</accession>
<dbReference type="PANTHER" id="PTHR11839:SF31">
    <property type="entry name" value="ADP-RIBOSE PYROPHOSPHATASE"/>
    <property type="match status" value="1"/>
</dbReference>
<dbReference type="PANTHER" id="PTHR11839">
    <property type="entry name" value="UDP/ADP-SUGAR PYROPHOSPHATASE"/>
    <property type="match status" value="1"/>
</dbReference>